<reference evidence="3" key="1">
    <citation type="journal article" date="2019" name="Int. J. Syst. Evol. Microbiol.">
        <title>The Global Catalogue of Microorganisms (GCM) 10K type strain sequencing project: providing services to taxonomists for standard genome sequencing and annotation.</title>
        <authorList>
            <consortium name="The Broad Institute Genomics Platform"/>
            <consortium name="The Broad Institute Genome Sequencing Center for Infectious Disease"/>
            <person name="Wu L."/>
            <person name="Ma J."/>
        </authorList>
    </citation>
    <scope>NUCLEOTIDE SEQUENCE [LARGE SCALE GENOMIC DNA]</scope>
    <source>
        <strain evidence="3">KCTC 62192</strain>
    </source>
</reference>
<dbReference type="InterPro" id="IPR003646">
    <property type="entry name" value="SH3-like_bac-type"/>
</dbReference>
<proteinExistence type="predicted"/>
<comment type="caution">
    <text evidence="2">The sequence shown here is derived from an EMBL/GenBank/DDBJ whole genome shotgun (WGS) entry which is preliminary data.</text>
</comment>
<dbReference type="EMBL" id="JBHRSK010000002">
    <property type="protein sequence ID" value="MFC2966887.1"/>
    <property type="molecule type" value="Genomic_DNA"/>
</dbReference>
<sequence>MKLAVVALVTLILEITMPAIVSAKDIELARVSAIELNVRNSPNVSGKVLGTLKMGAIVGVLARQGGWAHILSIENGKRLTGWANETYLSAIPAVRNPPATPRVPMQGAYLPNPLSFKPNSFDCHESPAGGGFDSCELAISIDVSLPSDYSPYLKDSVTIECAAEVEYHRANGYFTETDSERGTAYVSLYNGSGSESITLDFSLGFGVDPVTNARVSSLDCSPE</sequence>
<evidence type="ECO:0000313" key="3">
    <source>
        <dbReference type="Proteomes" id="UP001595443"/>
    </source>
</evidence>
<dbReference type="RefSeq" id="WP_377831509.1">
    <property type="nucleotide sequence ID" value="NZ_JBHRSK010000002.1"/>
</dbReference>
<name>A0ABV7ACE1_9RHOB</name>
<protein>
    <submittedName>
        <fullName evidence="2">SH3 domain-containing protein</fullName>
    </submittedName>
</protein>
<dbReference type="Gene3D" id="2.30.30.40">
    <property type="entry name" value="SH3 Domains"/>
    <property type="match status" value="1"/>
</dbReference>
<dbReference type="Pfam" id="PF08239">
    <property type="entry name" value="SH3_3"/>
    <property type="match status" value="1"/>
</dbReference>
<keyword evidence="3" id="KW-1185">Reference proteome</keyword>
<evidence type="ECO:0000313" key="2">
    <source>
        <dbReference type="EMBL" id="MFC2966887.1"/>
    </source>
</evidence>
<organism evidence="2 3">
    <name type="scientific">Acidimangrovimonas pyrenivorans</name>
    <dbReference type="NCBI Taxonomy" id="2030798"/>
    <lineage>
        <taxon>Bacteria</taxon>
        <taxon>Pseudomonadati</taxon>
        <taxon>Pseudomonadota</taxon>
        <taxon>Alphaproteobacteria</taxon>
        <taxon>Rhodobacterales</taxon>
        <taxon>Paracoccaceae</taxon>
        <taxon>Acidimangrovimonas</taxon>
    </lineage>
</organism>
<feature type="domain" description="SH3b" evidence="1">
    <location>
        <begin position="36"/>
        <end position="89"/>
    </location>
</feature>
<accession>A0ABV7ACE1</accession>
<dbReference type="Proteomes" id="UP001595443">
    <property type="component" value="Unassembled WGS sequence"/>
</dbReference>
<evidence type="ECO:0000259" key="1">
    <source>
        <dbReference type="Pfam" id="PF08239"/>
    </source>
</evidence>
<gene>
    <name evidence="2" type="ORF">ACFOES_02170</name>
</gene>